<evidence type="ECO:0000313" key="5">
    <source>
        <dbReference type="Proteomes" id="UP000281170"/>
    </source>
</evidence>
<gene>
    <name evidence="2" type="ORF">Lade_0176</name>
    <name evidence="3" type="ORF">NCTC12735_00268</name>
</gene>
<proteinExistence type="predicted"/>
<dbReference type="EMBL" id="LR134418">
    <property type="protein sequence ID" value="VEH84661.1"/>
    <property type="molecule type" value="Genomic_DNA"/>
</dbReference>
<dbReference type="OrthoDB" id="5648450at2"/>
<keyword evidence="4" id="KW-1185">Reference proteome</keyword>
<dbReference type="Proteomes" id="UP000054859">
    <property type="component" value="Unassembled WGS sequence"/>
</dbReference>
<evidence type="ECO:0000313" key="4">
    <source>
        <dbReference type="Proteomes" id="UP000054859"/>
    </source>
</evidence>
<evidence type="ECO:0000256" key="1">
    <source>
        <dbReference type="SAM" id="SignalP"/>
    </source>
</evidence>
<evidence type="ECO:0000313" key="3">
    <source>
        <dbReference type="EMBL" id="VEH84661.1"/>
    </source>
</evidence>
<feature type="signal peptide" evidence="1">
    <location>
        <begin position="1"/>
        <end position="24"/>
    </location>
</feature>
<feature type="chain" id="PRO_5036002942" description="Transporter" evidence="1">
    <location>
        <begin position="25"/>
        <end position="295"/>
    </location>
</feature>
<dbReference type="STRING" id="45056.Lade_0176"/>
<dbReference type="Proteomes" id="UP000281170">
    <property type="component" value="Plasmid 9"/>
</dbReference>
<dbReference type="KEGG" id="ladl:NCTC12735_00268"/>
<reference evidence="3 5" key="2">
    <citation type="submission" date="2018-12" db="EMBL/GenBank/DDBJ databases">
        <authorList>
            <consortium name="Pathogen Informatics"/>
        </authorList>
    </citation>
    <scope>NUCLEOTIDE SEQUENCE [LARGE SCALE GENOMIC DNA]</scope>
    <source>
        <strain evidence="3 5">NCTC12735</strain>
        <plasmid evidence="5">9</plasmid>
    </source>
</reference>
<sequence length="295" mass="32824">MGKKNSKQYILWLIFFSSLSLAYAETPDSEPPKEGFFSLPASQIPGPFYSFGQNLISKDQLQIFGELDYLYSSLSVYNFSAAPTLLYGLSDSASILLTMPYALKNRSGSRHSTGIGDTVFQGEYGFYETSDKRHESTATIVGNFSLPTGSYSKNPATGYGSPSFFIGTTYNQTYTNWLWFASPGFTWIAPREHVHLGSLYYYQAGIGRNISSQPDKFIFSGILEIDGQYTERNKIDGLIEPNTGGNIIYLTPSIWFSTEKLIVQVGISFPVSQNWNGNQNNISYLASSSIGWSFM</sequence>
<name>A0A0W0R3B9_9GAMM</name>
<reference evidence="2 4" key="1">
    <citation type="submission" date="2015-11" db="EMBL/GenBank/DDBJ databases">
        <title>Identification of large and diverse effector repertoires of 38 Legionella species.</title>
        <authorList>
            <person name="Burstein D."/>
            <person name="Amaro F."/>
            <person name="Zusman T."/>
            <person name="Lifshitz Z."/>
            <person name="Cohen O."/>
            <person name="Gilbert J.A."/>
            <person name="Pupko T."/>
            <person name="Shuman H.A."/>
            <person name="Segal G."/>
        </authorList>
    </citation>
    <scope>NUCLEOTIDE SEQUENCE [LARGE SCALE GENOMIC DNA]</scope>
    <source>
        <strain evidence="2 4">1762-AUS-E</strain>
    </source>
</reference>
<organism evidence="2 4">
    <name type="scientific">Legionella adelaidensis</name>
    <dbReference type="NCBI Taxonomy" id="45056"/>
    <lineage>
        <taxon>Bacteria</taxon>
        <taxon>Pseudomonadati</taxon>
        <taxon>Pseudomonadota</taxon>
        <taxon>Gammaproteobacteria</taxon>
        <taxon>Legionellales</taxon>
        <taxon>Legionellaceae</taxon>
        <taxon>Legionella</taxon>
    </lineage>
</organism>
<keyword evidence="1" id="KW-0732">Signal</keyword>
<evidence type="ECO:0000313" key="2">
    <source>
        <dbReference type="EMBL" id="KTC65518.1"/>
    </source>
</evidence>
<protein>
    <recommendedName>
        <fullName evidence="6">Transporter</fullName>
    </recommendedName>
</protein>
<dbReference type="PATRIC" id="fig|45056.6.peg.179"/>
<evidence type="ECO:0008006" key="6">
    <source>
        <dbReference type="Google" id="ProtNLM"/>
    </source>
</evidence>
<geneLocation type="plasmid" evidence="3 5">
    <name>9</name>
</geneLocation>
<keyword evidence="3" id="KW-0614">Plasmid</keyword>
<accession>A0A0W0R3B9</accession>
<dbReference type="EMBL" id="LNKA01000001">
    <property type="protein sequence ID" value="KTC65518.1"/>
    <property type="molecule type" value="Genomic_DNA"/>
</dbReference>
<dbReference type="AlphaFoldDB" id="A0A0W0R3B9"/>
<dbReference type="RefSeq" id="WP_058461274.1">
    <property type="nucleotide sequence ID" value="NZ_CAAAHS010000003.1"/>
</dbReference>